<dbReference type="SUPFAM" id="SSF109854">
    <property type="entry name" value="DinB/YfiT-like putative metalloenzymes"/>
    <property type="match status" value="1"/>
</dbReference>
<reference evidence="3" key="1">
    <citation type="journal article" date="2019" name="Int. J. Syst. Evol. Microbiol.">
        <title>The Global Catalogue of Microorganisms (GCM) 10K type strain sequencing project: providing services to taxonomists for standard genome sequencing and annotation.</title>
        <authorList>
            <consortium name="The Broad Institute Genomics Platform"/>
            <consortium name="The Broad Institute Genome Sequencing Center for Infectious Disease"/>
            <person name="Wu L."/>
            <person name="Ma J."/>
        </authorList>
    </citation>
    <scope>NUCLEOTIDE SEQUENCE [LARGE SCALE GENOMIC DNA]</scope>
    <source>
        <strain evidence="3">JCM 17927</strain>
    </source>
</reference>
<dbReference type="RefSeq" id="WP_345248105.1">
    <property type="nucleotide sequence ID" value="NZ_BAABHD010000081.1"/>
</dbReference>
<gene>
    <name evidence="2" type="ORF">GCM10023189_49380</name>
</gene>
<evidence type="ECO:0000313" key="3">
    <source>
        <dbReference type="Proteomes" id="UP001501175"/>
    </source>
</evidence>
<accession>A0ABP8NK38</accession>
<dbReference type="Gene3D" id="1.20.120.450">
    <property type="entry name" value="dinb family like domain"/>
    <property type="match status" value="1"/>
</dbReference>
<dbReference type="Pfam" id="PF12867">
    <property type="entry name" value="DinB_2"/>
    <property type="match status" value="1"/>
</dbReference>
<dbReference type="InterPro" id="IPR024775">
    <property type="entry name" value="DinB-like"/>
</dbReference>
<organism evidence="2 3">
    <name type="scientific">Nibrella saemangeumensis</name>
    <dbReference type="NCBI Taxonomy" id="1084526"/>
    <lineage>
        <taxon>Bacteria</taxon>
        <taxon>Pseudomonadati</taxon>
        <taxon>Bacteroidota</taxon>
        <taxon>Cytophagia</taxon>
        <taxon>Cytophagales</taxon>
        <taxon>Spirosomataceae</taxon>
        <taxon>Nibrella</taxon>
    </lineage>
</organism>
<dbReference type="Proteomes" id="UP001501175">
    <property type="component" value="Unassembled WGS sequence"/>
</dbReference>
<proteinExistence type="predicted"/>
<evidence type="ECO:0000313" key="2">
    <source>
        <dbReference type="EMBL" id="GAA4466765.1"/>
    </source>
</evidence>
<evidence type="ECO:0000259" key="1">
    <source>
        <dbReference type="Pfam" id="PF12867"/>
    </source>
</evidence>
<feature type="domain" description="DinB-like" evidence="1">
    <location>
        <begin position="11"/>
        <end position="167"/>
    </location>
</feature>
<keyword evidence="3" id="KW-1185">Reference proteome</keyword>
<dbReference type="InterPro" id="IPR034660">
    <property type="entry name" value="DinB/YfiT-like"/>
</dbReference>
<comment type="caution">
    <text evidence="2">The sequence shown here is derived from an EMBL/GenBank/DDBJ whole genome shotgun (WGS) entry which is preliminary data.</text>
</comment>
<protein>
    <recommendedName>
        <fullName evidence="1">DinB-like domain-containing protein</fullName>
    </recommendedName>
</protein>
<dbReference type="EMBL" id="BAABHD010000081">
    <property type="protein sequence ID" value="GAA4466765.1"/>
    <property type="molecule type" value="Genomic_DNA"/>
</dbReference>
<name>A0ABP8NK38_9BACT</name>
<sequence>MQIKQDIQAAIHRAIDEVHSTIDPVSDERFFGPLDQGKWSVAETLQHLFLVIRGLNKVLPGPREVFTQWGQAERPSKSFDEIQKAYLAVSTTPRKAPDQVAPRAADLEADRQTITDRFTMAHQALAANLEGWSEEELDTYQIPHLVLGKMTVREILFFTILHLYHHLKPTQERLSKVVS</sequence>